<keyword evidence="3 9" id="KW-1003">Cell membrane</keyword>
<dbReference type="InterPro" id="IPR003369">
    <property type="entry name" value="TatA/B/E"/>
</dbReference>
<evidence type="ECO:0000256" key="6">
    <source>
        <dbReference type="ARBA" id="ARBA00022989"/>
    </source>
</evidence>
<dbReference type="InterPro" id="IPR006312">
    <property type="entry name" value="TatA/E"/>
</dbReference>
<dbReference type="PANTHER" id="PTHR42982:SF1">
    <property type="entry name" value="SEC-INDEPENDENT PROTEIN TRANSLOCASE PROTEIN TATA"/>
    <property type="match status" value="1"/>
</dbReference>
<organism evidence="11 12">
    <name type="scientific">Oceanibaculum pacificum</name>
    <dbReference type="NCBI Taxonomy" id="580166"/>
    <lineage>
        <taxon>Bacteria</taxon>
        <taxon>Pseudomonadati</taxon>
        <taxon>Pseudomonadota</taxon>
        <taxon>Alphaproteobacteria</taxon>
        <taxon>Rhodospirillales</taxon>
        <taxon>Oceanibaculaceae</taxon>
        <taxon>Oceanibaculum</taxon>
    </lineage>
</organism>
<keyword evidence="8 9" id="KW-0472">Membrane</keyword>
<dbReference type="EMBL" id="LPXN01000057">
    <property type="protein sequence ID" value="KZD12082.1"/>
    <property type="molecule type" value="Genomic_DNA"/>
</dbReference>
<comment type="caution">
    <text evidence="11">The sequence shown here is derived from an EMBL/GenBank/DDBJ whole genome shotgun (WGS) entry which is preliminary data.</text>
</comment>
<comment type="similarity">
    <text evidence="9">Belongs to the TatA/E family.</text>
</comment>
<feature type="transmembrane region" description="Helical" evidence="9">
    <location>
        <begin position="6"/>
        <end position="23"/>
    </location>
</feature>
<evidence type="ECO:0000313" key="11">
    <source>
        <dbReference type="EMBL" id="KZD12082.1"/>
    </source>
</evidence>
<reference evidence="11 12" key="1">
    <citation type="submission" date="2015-12" db="EMBL/GenBank/DDBJ databases">
        <title>Genome sequence of Oceanibaculum pacificum MCCC 1A02656.</title>
        <authorList>
            <person name="Lu L."/>
            <person name="Lai Q."/>
            <person name="Shao Z."/>
            <person name="Qian P."/>
        </authorList>
    </citation>
    <scope>NUCLEOTIDE SEQUENCE [LARGE SCALE GENOMIC DNA]</scope>
    <source>
        <strain evidence="11 12">MCCC 1A02656</strain>
    </source>
</reference>
<evidence type="ECO:0000256" key="2">
    <source>
        <dbReference type="ARBA" id="ARBA00022448"/>
    </source>
</evidence>
<keyword evidence="7 9" id="KW-0811">Translocation</keyword>
<proteinExistence type="inferred from homology"/>
<dbReference type="PANTHER" id="PTHR42982">
    <property type="entry name" value="SEC-INDEPENDENT PROTEIN TRANSLOCASE PROTEIN TATA"/>
    <property type="match status" value="1"/>
</dbReference>
<dbReference type="NCBIfam" id="TIGR01411">
    <property type="entry name" value="tatAE"/>
    <property type="match status" value="1"/>
</dbReference>
<protein>
    <recommendedName>
        <fullName evidence="9">Sec-independent protein translocase protein TatA</fullName>
    </recommendedName>
</protein>
<dbReference type="GO" id="GO:0043953">
    <property type="term" value="P:protein transport by the Tat complex"/>
    <property type="evidence" value="ECO:0007669"/>
    <property type="project" value="UniProtKB-UniRule"/>
</dbReference>
<comment type="subunit">
    <text evidence="9">The Tat system comprises two distinct complexes: a TatABC complex, containing multiple copies of TatA, TatB and TatC subunits, and a separate TatA complex, containing only TatA subunits. Substrates initially bind to the TatABC complex, which probably triggers association of the separate TatA complex to form the active translocon.</text>
</comment>
<comment type="subcellular location">
    <subcellularLocation>
        <location evidence="1 9">Cell membrane</location>
        <topology evidence="1 9">Single-pass membrane protein</topology>
    </subcellularLocation>
</comment>
<dbReference type="Gene3D" id="1.20.5.3310">
    <property type="match status" value="1"/>
</dbReference>
<dbReference type="Proteomes" id="UP000076400">
    <property type="component" value="Unassembled WGS sequence"/>
</dbReference>
<evidence type="ECO:0000256" key="1">
    <source>
        <dbReference type="ARBA" id="ARBA00004162"/>
    </source>
</evidence>
<dbReference type="GO" id="GO:0033281">
    <property type="term" value="C:TAT protein transport complex"/>
    <property type="evidence" value="ECO:0007669"/>
    <property type="project" value="UniProtKB-UniRule"/>
</dbReference>
<dbReference type="STRING" id="580166.AUP43_05435"/>
<evidence type="ECO:0000256" key="9">
    <source>
        <dbReference type="HAMAP-Rule" id="MF_00236"/>
    </source>
</evidence>
<dbReference type="HAMAP" id="MF_00236">
    <property type="entry name" value="TatA_E"/>
    <property type="match status" value="1"/>
</dbReference>
<dbReference type="RefSeq" id="WP_067553207.1">
    <property type="nucleotide sequence ID" value="NZ_LPXN01000057.1"/>
</dbReference>
<evidence type="ECO:0000256" key="3">
    <source>
        <dbReference type="ARBA" id="ARBA00022475"/>
    </source>
</evidence>
<keyword evidence="12" id="KW-1185">Reference proteome</keyword>
<evidence type="ECO:0000256" key="4">
    <source>
        <dbReference type="ARBA" id="ARBA00022692"/>
    </source>
</evidence>
<keyword evidence="6 9" id="KW-1133">Transmembrane helix</keyword>
<accession>A0A154WEZ2</accession>
<evidence type="ECO:0000256" key="10">
    <source>
        <dbReference type="SAM" id="MobiDB-lite"/>
    </source>
</evidence>
<sequence length="71" mass="7754">MGSFSAWHWIIVLVVILIVFGAGKLPKVMGDVAQGVKNFKKGMAEDDTQPEKPAPLAEAPKPDPQPERRQS</sequence>
<feature type="region of interest" description="Disordered" evidence="10">
    <location>
        <begin position="41"/>
        <end position="71"/>
    </location>
</feature>
<gene>
    <name evidence="9" type="primary">tatA</name>
    <name evidence="11" type="ORF">AUP43_05435</name>
</gene>
<feature type="compositionally biased region" description="Basic and acidic residues" evidence="10">
    <location>
        <begin position="60"/>
        <end position="71"/>
    </location>
</feature>
<keyword evidence="5 9" id="KW-0653">Protein transport</keyword>
<dbReference type="GO" id="GO:0008320">
    <property type="term" value="F:protein transmembrane transporter activity"/>
    <property type="evidence" value="ECO:0007669"/>
    <property type="project" value="UniProtKB-UniRule"/>
</dbReference>
<dbReference type="AlphaFoldDB" id="A0A154WEZ2"/>
<evidence type="ECO:0000313" key="12">
    <source>
        <dbReference type="Proteomes" id="UP000076400"/>
    </source>
</evidence>
<evidence type="ECO:0000256" key="8">
    <source>
        <dbReference type="ARBA" id="ARBA00023136"/>
    </source>
</evidence>
<dbReference type="Pfam" id="PF02416">
    <property type="entry name" value="TatA_B_E"/>
    <property type="match status" value="1"/>
</dbReference>
<evidence type="ECO:0000256" key="5">
    <source>
        <dbReference type="ARBA" id="ARBA00022927"/>
    </source>
</evidence>
<dbReference type="NCBIfam" id="NF001940">
    <property type="entry name" value="PRK00720.1"/>
    <property type="match status" value="1"/>
</dbReference>
<keyword evidence="2 9" id="KW-0813">Transport</keyword>
<name>A0A154WEZ2_9PROT</name>
<dbReference type="OrthoDB" id="7161179at2"/>
<comment type="function">
    <text evidence="9">Part of the twin-arginine translocation (Tat) system that transports large folded proteins containing a characteristic twin-arginine motif in their signal peptide across membranes. TatA could form the protein-conducting channel of the Tat system.</text>
</comment>
<evidence type="ECO:0000256" key="7">
    <source>
        <dbReference type="ARBA" id="ARBA00023010"/>
    </source>
</evidence>
<keyword evidence="4 9" id="KW-0812">Transmembrane</keyword>